<dbReference type="PROSITE" id="PS51068">
    <property type="entry name" value="FPG_CAT"/>
    <property type="match status" value="1"/>
</dbReference>
<evidence type="ECO:0000256" key="4">
    <source>
        <dbReference type="ARBA" id="ARBA00022801"/>
    </source>
</evidence>
<protein>
    <recommendedName>
        <fullName evidence="10">Formamidopyrimidine-DNA glycosylase catalytic domain-containing protein</fullName>
    </recommendedName>
</protein>
<dbReference type="SMART" id="SM00898">
    <property type="entry name" value="Fapy_DNA_glyco"/>
    <property type="match status" value="1"/>
</dbReference>
<dbReference type="Proteomes" id="UP000019140">
    <property type="component" value="Unassembled WGS sequence"/>
</dbReference>
<evidence type="ECO:0000313" key="12">
    <source>
        <dbReference type="Proteomes" id="UP000019140"/>
    </source>
</evidence>
<dbReference type="GO" id="GO:0003906">
    <property type="term" value="F:DNA-(apurinic or apyrimidinic site) endonuclease activity"/>
    <property type="evidence" value="ECO:0007669"/>
    <property type="project" value="InterPro"/>
</dbReference>
<dbReference type="GO" id="GO:0016829">
    <property type="term" value="F:lyase activity"/>
    <property type="evidence" value="ECO:0007669"/>
    <property type="project" value="UniProtKB-KW"/>
</dbReference>
<sequence length="278" mass="30800">MPELPEVERGRREAASIAEGQTIAEVHCTEDLIVFDGVTPAVFRGALAHKHVLAVHRRGKQLWFELDQGPHPLFHFGMTGAFHTPAAEPLHLKSGPKAPHREWPPRFTKIHLIFDDGGELVMTNARRLGRILLRDDPLNEPPLSKLGFDPLLDLPGPSAFSKLLRGRGAVIKSLLLDQRFSAGVGNWIADEVLYQAGIAPQRRASSLSDAEAKRLRTKLKAVVETAVEANASDADYPKRWLFHQRWGKLKDAKTARGDVIEHTTIGGRTTAWVPAVQK</sequence>
<name>W4LU70_9BACT</name>
<dbReference type="SMART" id="SM01232">
    <property type="entry name" value="H2TH"/>
    <property type="match status" value="1"/>
</dbReference>
<proteinExistence type="inferred from homology"/>
<evidence type="ECO:0000256" key="9">
    <source>
        <dbReference type="ARBA" id="ARBA00023295"/>
    </source>
</evidence>
<evidence type="ECO:0000256" key="5">
    <source>
        <dbReference type="ARBA" id="ARBA00023125"/>
    </source>
</evidence>
<evidence type="ECO:0000313" key="11">
    <source>
        <dbReference type="EMBL" id="ETX00967.1"/>
    </source>
</evidence>
<keyword evidence="4" id="KW-0378">Hydrolase</keyword>
<dbReference type="HOGENOM" id="CLU_038423_0_2_7"/>
<dbReference type="Gene3D" id="1.10.8.50">
    <property type="match status" value="1"/>
</dbReference>
<evidence type="ECO:0000256" key="6">
    <source>
        <dbReference type="ARBA" id="ARBA00023204"/>
    </source>
</evidence>
<evidence type="ECO:0000256" key="3">
    <source>
        <dbReference type="ARBA" id="ARBA00022763"/>
    </source>
</evidence>
<evidence type="ECO:0000256" key="1">
    <source>
        <dbReference type="ARBA" id="ARBA00001668"/>
    </source>
</evidence>
<dbReference type="InterPro" id="IPR015886">
    <property type="entry name" value="H2TH_FPG"/>
</dbReference>
<dbReference type="Pfam" id="PF01149">
    <property type="entry name" value="Fapy_DNA_glyco"/>
    <property type="match status" value="1"/>
</dbReference>
<comment type="catalytic activity">
    <reaction evidence="1">
        <text>Hydrolysis of DNA containing ring-opened 7-methylguanine residues, releasing 2,6-diamino-4-hydroxy-5-(N-methyl)formamidopyrimidine.</text>
        <dbReference type="EC" id="3.2.2.23"/>
    </reaction>
</comment>
<gene>
    <name evidence="11" type="ORF">ETSY2_38025</name>
</gene>
<keyword evidence="6" id="KW-0234">DNA repair</keyword>
<keyword evidence="3" id="KW-0227">DNA damage</keyword>
<dbReference type="GO" id="GO:0006284">
    <property type="term" value="P:base-excision repair"/>
    <property type="evidence" value="ECO:0007669"/>
    <property type="project" value="InterPro"/>
</dbReference>
<accession>W4LU70</accession>
<comment type="caution">
    <text evidence="11">The sequence shown here is derived from an EMBL/GenBank/DDBJ whole genome shotgun (WGS) entry which is preliminary data.</text>
</comment>
<evidence type="ECO:0000256" key="8">
    <source>
        <dbReference type="ARBA" id="ARBA00023268"/>
    </source>
</evidence>
<keyword evidence="12" id="KW-1185">Reference proteome</keyword>
<feature type="domain" description="Formamidopyrimidine-DNA glycosylase catalytic" evidence="10">
    <location>
        <begin position="2"/>
        <end position="129"/>
    </location>
</feature>
<evidence type="ECO:0000259" key="10">
    <source>
        <dbReference type="PROSITE" id="PS51068"/>
    </source>
</evidence>
<keyword evidence="9" id="KW-0326">Glycosidase</keyword>
<dbReference type="AlphaFoldDB" id="W4LU70"/>
<dbReference type="GO" id="GO:0008534">
    <property type="term" value="F:oxidized purine nucleobase lesion DNA N-glycosylase activity"/>
    <property type="evidence" value="ECO:0007669"/>
    <property type="project" value="UniProtKB-EC"/>
</dbReference>
<dbReference type="PANTHER" id="PTHR22993:SF9">
    <property type="entry name" value="FORMAMIDOPYRIMIDINE-DNA GLYCOSYLASE"/>
    <property type="match status" value="1"/>
</dbReference>
<dbReference type="Pfam" id="PF06831">
    <property type="entry name" value="H2TH"/>
    <property type="match status" value="1"/>
</dbReference>
<dbReference type="SUPFAM" id="SSF81624">
    <property type="entry name" value="N-terminal domain of MutM-like DNA repair proteins"/>
    <property type="match status" value="1"/>
</dbReference>
<keyword evidence="7" id="KW-0456">Lyase</keyword>
<organism evidence="11 12">
    <name type="scientific">Candidatus Entotheonella gemina</name>
    <dbReference type="NCBI Taxonomy" id="1429439"/>
    <lineage>
        <taxon>Bacteria</taxon>
        <taxon>Pseudomonadati</taxon>
        <taxon>Nitrospinota/Tectimicrobiota group</taxon>
        <taxon>Candidatus Tectimicrobiota</taxon>
        <taxon>Candidatus Entotheonellia</taxon>
        <taxon>Candidatus Entotheonellales</taxon>
        <taxon>Candidatus Entotheonellaceae</taxon>
        <taxon>Candidatus Entotheonella</taxon>
    </lineage>
</organism>
<comment type="similarity">
    <text evidence="2">Belongs to the FPG family.</text>
</comment>
<dbReference type="GO" id="GO:0008270">
    <property type="term" value="F:zinc ion binding"/>
    <property type="evidence" value="ECO:0007669"/>
    <property type="project" value="InterPro"/>
</dbReference>
<reference evidence="11 12" key="1">
    <citation type="journal article" date="2014" name="Nature">
        <title>An environmental bacterial taxon with a large and distinct metabolic repertoire.</title>
        <authorList>
            <person name="Wilson M.C."/>
            <person name="Mori T."/>
            <person name="Ruckert C."/>
            <person name="Uria A.R."/>
            <person name="Helf M.J."/>
            <person name="Takada K."/>
            <person name="Gernert C."/>
            <person name="Steffens U.A."/>
            <person name="Heycke N."/>
            <person name="Schmitt S."/>
            <person name="Rinke C."/>
            <person name="Helfrich E.J."/>
            <person name="Brachmann A.O."/>
            <person name="Gurgui C."/>
            <person name="Wakimoto T."/>
            <person name="Kracht M."/>
            <person name="Crusemann M."/>
            <person name="Hentschel U."/>
            <person name="Abe I."/>
            <person name="Matsunaga S."/>
            <person name="Kalinowski J."/>
            <person name="Takeyama H."/>
            <person name="Piel J."/>
        </authorList>
    </citation>
    <scope>NUCLEOTIDE SEQUENCE [LARGE SCALE GENOMIC DNA]</scope>
    <source>
        <strain evidence="12">TSY2</strain>
    </source>
</reference>
<dbReference type="GO" id="GO:0003684">
    <property type="term" value="F:damaged DNA binding"/>
    <property type="evidence" value="ECO:0007669"/>
    <property type="project" value="InterPro"/>
</dbReference>
<dbReference type="EMBL" id="AZHX01001672">
    <property type="protein sequence ID" value="ETX00967.1"/>
    <property type="molecule type" value="Genomic_DNA"/>
</dbReference>
<dbReference type="Gene3D" id="3.20.190.10">
    <property type="entry name" value="MutM-like, N-terminal"/>
    <property type="match status" value="1"/>
</dbReference>
<dbReference type="InterPro" id="IPR010979">
    <property type="entry name" value="Ribosomal_uS13-like_H2TH"/>
</dbReference>
<dbReference type="InterPro" id="IPR035937">
    <property type="entry name" value="FPG_N"/>
</dbReference>
<dbReference type="SUPFAM" id="SSF46946">
    <property type="entry name" value="S13-like H2TH domain"/>
    <property type="match status" value="1"/>
</dbReference>
<keyword evidence="8" id="KW-0511">Multifunctional enzyme</keyword>
<evidence type="ECO:0000256" key="7">
    <source>
        <dbReference type="ARBA" id="ARBA00023239"/>
    </source>
</evidence>
<keyword evidence="5" id="KW-0238">DNA-binding</keyword>
<dbReference type="PANTHER" id="PTHR22993">
    <property type="entry name" value="FORMAMIDOPYRIMIDINE-DNA GLYCOSYLASE"/>
    <property type="match status" value="1"/>
</dbReference>
<evidence type="ECO:0000256" key="2">
    <source>
        <dbReference type="ARBA" id="ARBA00009409"/>
    </source>
</evidence>
<dbReference type="InterPro" id="IPR012319">
    <property type="entry name" value="FPG_cat"/>
</dbReference>